<dbReference type="EMBL" id="CAKXAJ010012701">
    <property type="protein sequence ID" value="CAH2215759.1"/>
    <property type="molecule type" value="Genomic_DNA"/>
</dbReference>
<gene>
    <name evidence="1" type="primary">jg25487</name>
    <name evidence="1" type="ORF">PAEG_LOCUS3845</name>
</gene>
<name>A0A8S4QMG3_9NEOP</name>
<dbReference type="InterPro" id="IPR012674">
    <property type="entry name" value="Calycin"/>
</dbReference>
<evidence type="ECO:0000313" key="1">
    <source>
        <dbReference type="EMBL" id="CAH2215759.1"/>
    </source>
</evidence>
<proteinExistence type="predicted"/>
<dbReference type="OrthoDB" id="565904at2759"/>
<organism evidence="1 2">
    <name type="scientific">Pararge aegeria aegeria</name>
    <dbReference type="NCBI Taxonomy" id="348720"/>
    <lineage>
        <taxon>Eukaryota</taxon>
        <taxon>Metazoa</taxon>
        <taxon>Ecdysozoa</taxon>
        <taxon>Arthropoda</taxon>
        <taxon>Hexapoda</taxon>
        <taxon>Insecta</taxon>
        <taxon>Pterygota</taxon>
        <taxon>Neoptera</taxon>
        <taxon>Endopterygota</taxon>
        <taxon>Lepidoptera</taxon>
        <taxon>Glossata</taxon>
        <taxon>Ditrysia</taxon>
        <taxon>Papilionoidea</taxon>
        <taxon>Nymphalidae</taxon>
        <taxon>Satyrinae</taxon>
        <taxon>Satyrini</taxon>
        <taxon>Parargina</taxon>
        <taxon>Pararge</taxon>
    </lineage>
</organism>
<dbReference type="AlphaFoldDB" id="A0A8S4QMG3"/>
<dbReference type="Gene3D" id="2.40.128.20">
    <property type="match status" value="1"/>
</dbReference>
<keyword evidence="2" id="KW-1185">Reference proteome</keyword>
<dbReference type="SUPFAM" id="SSF50814">
    <property type="entry name" value="Lipocalins"/>
    <property type="match status" value="1"/>
</dbReference>
<comment type="caution">
    <text evidence="1">The sequence shown here is derived from an EMBL/GenBank/DDBJ whole genome shotgun (WGS) entry which is preliminary data.</text>
</comment>
<accession>A0A8S4QMG3</accession>
<evidence type="ECO:0000313" key="2">
    <source>
        <dbReference type="Proteomes" id="UP000838756"/>
    </source>
</evidence>
<sequence>MNFFSLSYNVKQAEEGLAEEEYHGLKIYDNGLERAPNHYLEQRCSSMCNGDLSKSVILEVIFADGTSYDYVIRPAKYYEYESLVLYSCQNNGNGSSVLAWKLGKNLTQSPEAKNATEKIIASINDLTNATWRTTSFSDAACKNDAGEHLHAGMAFYKLLVALALVKGY</sequence>
<dbReference type="Proteomes" id="UP000838756">
    <property type="component" value="Unassembled WGS sequence"/>
</dbReference>
<reference evidence="1" key="1">
    <citation type="submission" date="2022-03" db="EMBL/GenBank/DDBJ databases">
        <authorList>
            <person name="Lindestad O."/>
        </authorList>
    </citation>
    <scope>NUCLEOTIDE SEQUENCE</scope>
</reference>
<protein>
    <submittedName>
        <fullName evidence="1">Jg25487 protein</fullName>
    </submittedName>
</protein>